<feature type="domain" description="Peptidase S1" evidence="11">
    <location>
        <begin position="333"/>
        <end position="592"/>
    </location>
</feature>
<dbReference type="KEGG" id="amer:121598712"/>
<evidence type="ECO:0000256" key="1">
    <source>
        <dbReference type="ARBA" id="ARBA00004613"/>
    </source>
</evidence>
<evidence type="ECO:0000256" key="4">
    <source>
        <dbReference type="ARBA" id="ARBA00022729"/>
    </source>
</evidence>
<dbReference type="InterPro" id="IPR001254">
    <property type="entry name" value="Trypsin_dom"/>
</dbReference>
<dbReference type="VEuPathDB" id="VectorBase:AMEM004469"/>
<comment type="subcellular location">
    <subcellularLocation>
        <location evidence="1">Secreted</location>
    </subcellularLocation>
</comment>
<dbReference type="CDD" id="cd00190">
    <property type="entry name" value="Tryp_SPc"/>
    <property type="match status" value="1"/>
</dbReference>
<evidence type="ECO:0000256" key="3">
    <source>
        <dbReference type="ARBA" id="ARBA00022588"/>
    </source>
</evidence>
<name>A0A182UVP7_ANOME</name>
<sequence>MRERWCFAMDRIVLVALVAGCLLVAVAAQADYIQQEQCVTASNRAGYCMTKAECPDQEQVDLRAATCSDATHYCCPDRNEQLPSRNRPKLLTQCDSNRGYCVKGDACSVRTFRLRSNRCPAYEEVCCPKSAFAEEFHATQVAKHDLSMDATTSTTSTTTTTTTTSTTTTTTTTTTTPNPVDESDQILEIQASTTPVSATTANSLGTSLDAQSSEGTGASEPTKLPLPLRPITPDQQTVESTDVTNATDSNENSATPTTNTSDAQLDLTSSAESNDIVTSIIDTALVDDNSLQETDTTTIPVISPNAAHPPQTPALMAQFTPESFSYQDCGQLNLNGVVERTINEDFRAEYGEFPWMVALFQLPEQRYCCNGALIDPKAILTTAHCVTNCGGRAANIMVRFGEWNMSSTHEMAISREDIGVKSVHQHPRYSPSALLNNIAVLELAQSVQYQATIQPVCLPSANQPLRAMENMIATGWGRAMEENAPPTQILKRLDLQRMEPSICREALRRVRRPYPFILDNSFVCSTTNHGDQERPCDGDAGAPVVVELPGTTNRYYLHGLVSWGYGCHQKQIPYTVLTKVVHFREWIDRIVLGFKKKVKKGHSKQRD</sequence>
<dbReference type="GO" id="GO:0006508">
    <property type="term" value="P:proteolysis"/>
    <property type="evidence" value="ECO:0007669"/>
    <property type="project" value="InterPro"/>
</dbReference>
<dbReference type="AlphaFoldDB" id="A0A182UVP7"/>
<dbReference type="InterPro" id="IPR051487">
    <property type="entry name" value="Ser/Thr_Proteases_Immune/Dev"/>
</dbReference>
<dbReference type="GeneID" id="121598712"/>
<keyword evidence="2" id="KW-0964">Secreted</keyword>
<dbReference type="PROSITE" id="PS50240">
    <property type="entry name" value="TRYPSIN_DOM"/>
    <property type="match status" value="1"/>
</dbReference>
<dbReference type="RefSeq" id="XP_041781872.1">
    <property type="nucleotide sequence ID" value="XM_041925938.1"/>
</dbReference>
<evidence type="ECO:0000256" key="8">
    <source>
        <dbReference type="ARBA" id="ARBA00024195"/>
    </source>
</evidence>
<dbReference type="FunFam" id="2.40.10.10:FF:000028">
    <property type="entry name" value="Serine protease easter"/>
    <property type="match status" value="1"/>
</dbReference>
<evidence type="ECO:0000313" key="13">
    <source>
        <dbReference type="Proteomes" id="UP000075903"/>
    </source>
</evidence>
<feature type="region of interest" description="Disordered" evidence="9">
    <location>
        <begin position="149"/>
        <end position="184"/>
    </location>
</feature>
<dbReference type="GO" id="GO:0004252">
    <property type="term" value="F:serine-type endopeptidase activity"/>
    <property type="evidence" value="ECO:0007669"/>
    <property type="project" value="InterPro"/>
</dbReference>
<dbReference type="Proteomes" id="UP000075903">
    <property type="component" value="Unassembled WGS sequence"/>
</dbReference>
<dbReference type="EnsemblMetazoa" id="AMEM004469-RA">
    <property type="protein sequence ID" value="AMEM004469-PA"/>
    <property type="gene ID" value="AMEM004469"/>
</dbReference>
<feature type="chain" id="PRO_5012904456" description="Peptidase S1 domain-containing protein" evidence="10">
    <location>
        <begin position="29"/>
        <end position="607"/>
    </location>
</feature>
<dbReference type="Gene3D" id="2.40.10.10">
    <property type="entry name" value="Trypsin-like serine proteases"/>
    <property type="match status" value="1"/>
</dbReference>
<protein>
    <recommendedName>
        <fullName evidence="11">Peptidase S1 domain-containing protein</fullName>
    </recommendedName>
</protein>
<evidence type="ECO:0000256" key="10">
    <source>
        <dbReference type="SAM" id="SignalP"/>
    </source>
</evidence>
<dbReference type="PANTHER" id="PTHR24256">
    <property type="entry name" value="TRYPTASE-RELATED"/>
    <property type="match status" value="1"/>
</dbReference>
<dbReference type="InterPro" id="IPR043504">
    <property type="entry name" value="Peptidase_S1_PA_chymotrypsin"/>
</dbReference>
<organism evidence="12 13">
    <name type="scientific">Anopheles merus</name>
    <name type="common">Mosquito</name>
    <dbReference type="NCBI Taxonomy" id="30066"/>
    <lineage>
        <taxon>Eukaryota</taxon>
        <taxon>Metazoa</taxon>
        <taxon>Ecdysozoa</taxon>
        <taxon>Arthropoda</taxon>
        <taxon>Hexapoda</taxon>
        <taxon>Insecta</taxon>
        <taxon>Pterygota</taxon>
        <taxon>Neoptera</taxon>
        <taxon>Endopterygota</taxon>
        <taxon>Diptera</taxon>
        <taxon>Nematocera</taxon>
        <taxon>Culicoidea</taxon>
        <taxon>Culicidae</taxon>
        <taxon>Anophelinae</taxon>
        <taxon>Anopheles</taxon>
    </lineage>
</organism>
<dbReference type="STRING" id="30066.A0A182UVP7"/>
<evidence type="ECO:0000256" key="9">
    <source>
        <dbReference type="SAM" id="MobiDB-lite"/>
    </source>
</evidence>
<evidence type="ECO:0000256" key="7">
    <source>
        <dbReference type="ARBA" id="ARBA00023180"/>
    </source>
</evidence>
<feature type="compositionally biased region" description="Low complexity" evidence="9">
    <location>
        <begin position="151"/>
        <end position="176"/>
    </location>
</feature>
<keyword evidence="7" id="KW-0325">Glycoprotein</keyword>
<evidence type="ECO:0000256" key="6">
    <source>
        <dbReference type="ARBA" id="ARBA00023157"/>
    </source>
</evidence>
<dbReference type="SMART" id="SM00020">
    <property type="entry name" value="Tryp_SPc"/>
    <property type="match status" value="1"/>
</dbReference>
<feature type="compositionally biased region" description="Polar residues" evidence="9">
    <location>
        <begin position="233"/>
        <end position="264"/>
    </location>
</feature>
<dbReference type="VEuPathDB" id="VectorBase:AMEM21_005073"/>
<comment type="similarity">
    <text evidence="8">Belongs to the peptidase S1 family. CLIP subfamily.</text>
</comment>
<dbReference type="GO" id="GO:0005576">
    <property type="term" value="C:extracellular region"/>
    <property type="evidence" value="ECO:0007669"/>
    <property type="project" value="UniProtKB-SubCell"/>
</dbReference>
<dbReference type="GO" id="GO:0045087">
    <property type="term" value="P:innate immune response"/>
    <property type="evidence" value="ECO:0007669"/>
    <property type="project" value="UniProtKB-KW"/>
</dbReference>
<reference evidence="12" key="1">
    <citation type="submission" date="2020-05" db="UniProtKB">
        <authorList>
            <consortium name="EnsemblMetazoa"/>
        </authorList>
    </citation>
    <scope>IDENTIFICATION</scope>
    <source>
        <strain evidence="12">MAF</strain>
    </source>
</reference>
<keyword evidence="4 10" id="KW-0732">Signal</keyword>
<keyword evidence="6" id="KW-1015">Disulfide bond</keyword>
<accession>A0A182UVP7</accession>
<evidence type="ECO:0000259" key="11">
    <source>
        <dbReference type="PROSITE" id="PS50240"/>
    </source>
</evidence>
<keyword evidence="3" id="KW-0399">Innate immunity</keyword>
<dbReference type="Pfam" id="PF00089">
    <property type="entry name" value="Trypsin"/>
    <property type="match status" value="1"/>
</dbReference>
<keyword evidence="5" id="KW-0391">Immunity</keyword>
<keyword evidence="13" id="KW-1185">Reference proteome</keyword>
<proteinExistence type="inferred from homology"/>
<dbReference type="SUPFAM" id="SSF50494">
    <property type="entry name" value="Trypsin-like serine proteases"/>
    <property type="match status" value="1"/>
</dbReference>
<evidence type="ECO:0000256" key="5">
    <source>
        <dbReference type="ARBA" id="ARBA00022859"/>
    </source>
</evidence>
<dbReference type="InterPro" id="IPR001314">
    <property type="entry name" value="Peptidase_S1A"/>
</dbReference>
<dbReference type="InterPro" id="IPR009003">
    <property type="entry name" value="Peptidase_S1_PA"/>
</dbReference>
<evidence type="ECO:0000256" key="2">
    <source>
        <dbReference type="ARBA" id="ARBA00022525"/>
    </source>
</evidence>
<feature type="region of interest" description="Disordered" evidence="9">
    <location>
        <begin position="206"/>
        <end position="264"/>
    </location>
</feature>
<evidence type="ECO:0000313" key="12">
    <source>
        <dbReference type="EnsemblMetazoa" id="AMEM004469-PA"/>
    </source>
</evidence>
<dbReference type="PRINTS" id="PR00722">
    <property type="entry name" value="CHYMOTRYPSIN"/>
</dbReference>
<feature type="compositionally biased region" description="Polar residues" evidence="9">
    <location>
        <begin position="206"/>
        <end position="216"/>
    </location>
</feature>
<feature type="signal peptide" evidence="10">
    <location>
        <begin position="1"/>
        <end position="28"/>
    </location>
</feature>